<evidence type="ECO:0000256" key="1">
    <source>
        <dbReference type="ARBA" id="ARBA00004239"/>
    </source>
</evidence>
<dbReference type="GO" id="GO:0005576">
    <property type="term" value="C:extracellular region"/>
    <property type="evidence" value="ECO:0007669"/>
    <property type="project" value="UniProtKB-SubCell"/>
</dbReference>
<dbReference type="GeneID" id="7829872"/>
<evidence type="ECO:0000256" key="4">
    <source>
        <dbReference type="ARBA" id="ARBA00022525"/>
    </source>
</evidence>
<dbReference type="InParanoid" id="Q237L9"/>
<evidence type="ECO:0000256" key="5">
    <source>
        <dbReference type="ARBA" id="ARBA00022729"/>
    </source>
</evidence>
<keyword evidence="10" id="KW-1185">Reference proteome</keyword>
<dbReference type="AlphaFoldDB" id="Q237L9"/>
<evidence type="ECO:0000313" key="10">
    <source>
        <dbReference type="Proteomes" id="UP000009168"/>
    </source>
</evidence>
<keyword evidence="5" id="KW-0732">Signal</keyword>
<dbReference type="Pfam" id="PF07722">
    <property type="entry name" value="Peptidase_C26"/>
    <property type="match status" value="1"/>
</dbReference>
<dbReference type="HOGENOM" id="CLU_058704_1_1_1"/>
<gene>
    <name evidence="9" type="ORF">TTHERM_00321670</name>
</gene>
<comment type="catalytic activity">
    <reaction evidence="8">
        <text>(6S)-5,6,7,8-tetrahydrofolyl-(gamma-L-Glu)(n) + (n-1) H2O = (6S)-5,6,7,8-tetrahydrofolate + (n-1) L-glutamate</text>
        <dbReference type="Rhea" id="RHEA:56784"/>
        <dbReference type="Rhea" id="RHEA-COMP:14738"/>
        <dbReference type="ChEBI" id="CHEBI:15377"/>
        <dbReference type="ChEBI" id="CHEBI:29985"/>
        <dbReference type="ChEBI" id="CHEBI:57453"/>
        <dbReference type="ChEBI" id="CHEBI:141005"/>
        <dbReference type="EC" id="3.4.19.9"/>
    </reaction>
</comment>
<dbReference type="InterPro" id="IPR011697">
    <property type="entry name" value="Peptidase_C26"/>
</dbReference>
<dbReference type="InterPro" id="IPR015527">
    <property type="entry name" value="Pept_C26_g-glut_hydrolase"/>
</dbReference>
<organism evidence="9 10">
    <name type="scientific">Tetrahymena thermophila (strain SB210)</name>
    <dbReference type="NCBI Taxonomy" id="312017"/>
    <lineage>
        <taxon>Eukaryota</taxon>
        <taxon>Sar</taxon>
        <taxon>Alveolata</taxon>
        <taxon>Ciliophora</taxon>
        <taxon>Intramacronucleata</taxon>
        <taxon>Oligohymenophorea</taxon>
        <taxon>Hymenostomatida</taxon>
        <taxon>Tetrahymenina</taxon>
        <taxon>Tetrahymenidae</taxon>
        <taxon>Tetrahymena</taxon>
    </lineage>
</organism>
<dbReference type="RefSeq" id="XP_001012967.2">
    <property type="nucleotide sequence ID" value="XM_001012967.3"/>
</dbReference>
<accession>Q237L9</accession>
<keyword evidence="6 8" id="KW-0378">Hydrolase</keyword>
<dbReference type="GO" id="GO:0046900">
    <property type="term" value="P:tetrahydrofolylpolyglutamate metabolic process"/>
    <property type="evidence" value="ECO:0007669"/>
    <property type="project" value="TreeGrafter"/>
</dbReference>
<evidence type="ECO:0000256" key="2">
    <source>
        <dbReference type="ARBA" id="ARBA00011083"/>
    </source>
</evidence>
<evidence type="ECO:0000256" key="3">
    <source>
        <dbReference type="ARBA" id="ARBA00012886"/>
    </source>
</evidence>
<evidence type="ECO:0000256" key="8">
    <source>
        <dbReference type="PROSITE-ProRule" id="PRU00607"/>
    </source>
</evidence>
<comment type="subcellular location">
    <subcellularLocation>
        <location evidence="1">Secreted</location>
        <location evidence="1">Extracellular space</location>
    </subcellularLocation>
</comment>
<dbReference type="SUPFAM" id="SSF52317">
    <property type="entry name" value="Class I glutamine amidotransferase-like"/>
    <property type="match status" value="1"/>
</dbReference>
<feature type="active site" description="Nucleophile" evidence="7 8">
    <location>
        <position position="175"/>
    </location>
</feature>
<evidence type="ECO:0000256" key="6">
    <source>
        <dbReference type="ARBA" id="ARBA00022801"/>
    </source>
</evidence>
<protein>
    <recommendedName>
        <fullName evidence="3 8">folate gamma-glutamyl hydrolase</fullName>
        <ecNumber evidence="3 8">3.4.19.9</ecNumber>
    </recommendedName>
</protein>
<dbReference type="EC" id="3.4.19.9" evidence="3 8"/>
<dbReference type="GO" id="GO:0005773">
    <property type="term" value="C:vacuole"/>
    <property type="evidence" value="ECO:0007669"/>
    <property type="project" value="TreeGrafter"/>
</dbReference>
<dbReference type="KEGG" id="tet:TTHERM_00321670"/>
<dbReference type="STRING" id="312017.Q237L9"/>
<reference evidence="10" key="1">
    <citation type="journal article" date="2006" name="PLoS Biol.">
        <title>Macronuclear genome sequence of the ciliate Tetrahymena thermophila, a model eukaryote.</title>
        <authorList>
            <person name="Eisen J.A."/>
            <person name="Coyne R.S."/>
            <person name="Wu M."/>
            <person name="Wu D."/>
            <person name="Thiagarajan M."/>
            <person name="Wortman J.R."/>
            <person name="Badger J.H."/>
            <person name="Ren Q."/>
            <person name="Amedeo P."/>
            <person name="Jones K.M."/>
            <person name="Tallon L.J."/>
            <person name="Delcher A.L."/>
            <person name="Salzberg S.L."/>
            <person name="Silva J.C."/>
            <person name="Haas B.J."/>
            <person name="Majoros W.H."/>
            <person name="Farzad M."/>
            <person name="Carlton J.M."/>
            <person name="Smith R.K. Jr."/>
            <person name="Garg J."/>
            <person name="Pearlman R.E."/>
            <person name="Karrer K.M."/>
            <person name="Sun L."/>
            <person name="Manning G."/>
            <person name="Elde N.C."/>
            <person name="Turkewitz A.P."/>
            <person name="Asai D.J."/>
            <person name="Wilkes D.E."/>
            <person name="Wang Y."/>
            <person name="Cai H."/>
            <person name="Collins K."/>
            <person name="Stewart B.A."/>
            <person name="Lee S.R."/>
            <person name="Wilamowska K."/>
            <person name="Weinberg Z."/>
            <person name="Ruzzo W.L."/>
            <person name="Wloga D."/>
            <person name="Gaertig J."/>
            <person name="Frankel J."/>
            <person name="Tsao C.-C."/>
            <person name="Gorovsky M.A."/>
            <person name="Keeling P.J."/>
            <person name="Waller R.F."/>
            <person name="Patron N.J."/>
            <person name="Cherry J.M."/>
            <person name="Stover N.A."/>
            <person name="Krieger C.J."/>
            <person name="del Toro C."/>
            <person name="Ryder H.F."/>
            <person name="Williamson S.C."/>
            <person name="Barbeau R.A."/>
            <person name="Hamilton E.P."/>
            <person name="Orias E."/>
        </authorList>
    </citation>
    <scope>NUCLEOTIDE SEQUENCE [LARGE SCALE GENOMIC DNA]</scope>
    <source>
        <strain evidence="10">SB210</strain>
    </source>
</reference>
<feature type="active site" evidence="8">
    <location>
        <position position="286"/>
    </location>
</feature>
<comment type="similarity">
    <text evidence="2">Belongs to the peptidase C26 family.</text>
</comment>
<dbReference type="EMBL" id="GG662743">
    <property type="protein sequence ID" value="EAR92722.2"/>
    <property type="molecule type" value="Genomic_DNA"/>
</dbReference>
<dbReference type="PANTHER" id="PTHR11315">
    <property type="entry name" value="PROTEASE FAMILY C26 GAMMA-GLUTAMYL HYDROLASE"/>
    <property type="match status" value="1"/>
</dbReference>
<name>Q237L9_TETTS</name>
<evidence type="ECO:0000313" key="9">
    <source>
        <dbReference type="EMBL" id="EAR92722.2"/>
    </source>
</evidence>
<feature type="active site" description="Proton donor" evidence="7">
    <location>
        <position position="286"/>
    </location>
</feature>
<dbReference type="GO" id="GO:0034722">
    <property type="term" value="F:gamma-glutamyl-peptidase activity"/>
    <property type="evidence" value="ECO:0007669"/>
    <property type="project" value="UniProtKB-UniRule"/>
</dbReference>
<proteinExistence type="inferred from homology"/>
<dbReference type="eggNOG" id="KOG1559">
    <property type="taxonomic scope" value="Eukaryota"/>
</dbReference>
<dbReference type="OrthoDB" id="64220at2759"/>
<dbReference type="InterPro" id="IPR029062">
    <property type="entry name" value="Class_I_gatase-like"/>
</dbReference>
<dbReference type="PROSITE" id="PS51275">
    <property type="entry name" value="PEPTIDASE_C26_GGH"/>
    <property type="match status" value="1"/>
</dbReference>
<dbReference type="PROSITE" id="PS51273">
    <property type="entry name" value="GATASE_TYPE_1"/>
    <property type="match status" value="1"/>
</dbReference>
<dbReference type="PANTHER" id="PTHR11315:SF0">
    <property type="entry name" value="FOLATE GAMMA-GLUTAMYL HYDROLASE"/>
    <property type="match status" value="1"/>
</dbReference>
<keyword evidence="4" id="KW-0964">Secreted</keyword>
<dbReference type="Gene3D" id="3.40.50.880">
    <property type="match status" value="1"/>
</dbReference>
<dbReference type="Proteomes" id="UP000009168">
    <property type="component" value="Unassembled WGS sequence"/>
</dbReference>
<sequence length="396" mass="45787">MQIQFLIQLVQTLKDNFTLITQIKTNQILYQFRQQTSNFIMSRFIGVSLFCFLVLGVNCFNNSTKFNQRPIVGIYTAPSTYSKFPGLNYSYIAASYVKFVESAGAQAVPIPYDATLDYLDTLFSKINGILFPGGSVEFTFDDSVDKIFSRNANYLIQKAKNATNQGDFFPIWGTCQGFELIHYIESGFNKTVLKSGYNDTTSHTTNNIDKTSKLFEKMPTFLKRHMENFDYAYYHHDKGVIPQSYQEIPILSQNYKYTSIGYTDSQRLFIATFESINYPIFGTQFHPEKNAFEWKIDAARDFKSTLVSQYFANFFIQQARQNFHSFNGTSDENKYLIYQYPTYSLPTSSYTEIYILKNFGNPEVDYTQAYVPKAKKSKSLITKLILENKFEDDEGF</sequence>
<evidence type="ECO:0000256" key="7">
    <source>
        <dbReference type="PIRSR" id="PIRSR615527-1"/>
    </source>
</evidence>